<sequence length="55" mass="6290">MSFLLENLPANPAVERFIDLSFAISERLIRLLDQRGMTQRDLANLLGQEESEISQ</sequence>
<proteinExistence type="predicted"/>
<dbReference type="SUPFAM" id="SSF47413">
    <property type="entry name" value="lambda repressor-like DNA-binding domains"/>
    <property type="match status" value="1"/>
</dbReference>
<accession>A0ABS3JSK4</accession>
<evidence type="ECO:0000313" key="2">
    <source>
        <dbReference type="Proteomes" id="UP000664628"/>
    </source>
</evidence>
<evidence type="ECO:0000313" key="1">
    <source>
        <dbReference type="EMBL" id="MBO0952986.1"/>
    </source>
</evidence>
<reference evidence="1 2" key="1">
    <citation type="submission" date="2021-03" db="EMBL/GenBank/DDBJ databases">
        <title>Fibrella sp. HMF5405 genome sequencing and assembly.</title>
        <authorList>
            <person name="Kang H."/>
            <person name="Kim H."/>
            <person name="Bae S."/>
            <person name="Joh K."/>
        </authorList>
    </citation>
    <scope>NUCLEOTIDE SEQUENCE [LARGE SCALE GENOMIC DNA]</scope>
    <source>
        <strain evidence="1 2">HMF5405</strain>
    </source>
</reference>
<keyword evidence="2" id="KW-1185">Reference proteome</keyword>
<evidence type="ECO:0008006" key="3">
    <source>
        <dbReference type="Google" id="ProtNLM"/>
    </source>
</evidence>
<name>A0ABS3JSK4_9BACT</name>
<gene>
    <name evidence="1" type="ORF">J2I46_30715</name>
</gene>
<organism evidence="1 2">
    <name type="scientific">Fibrella forsythiae</name>
    <dbReference type="NCBI Taxonomy" id="2817061"/>
    <lineage>
        <taxon>Bacteria</taxon>
        <taxon>Pseudomonadati</taxon>
        <taxon>Bacteroidota</taxon>
        <taxon>Cytophagia</taxon>
        <taxon>Cytophagales</taxon>
        <taxon>Spirosomataceae</taxon>
        <taxon>Fibrella</taxon>
    </lineage>
</organism>
<dbReference type="EMBL" id="JAFMYW010000017">
    <property type="protein sequence ID" value="MBO0952986.1"/>
    <property type="molecule type" value="Genomic_DNA"/>
</dbReference>
<comment type="caution">
    <text evidence="1">The sequence shown here is derived from an EMBL/GenBank/DDBJ whole genome shotgun (WGS) entry which is preliminary data.</text>
</comment>
<protein>
    <recommendedName>
        <fullName evidence="3">XRE family transcriptional regulator</fullName>
    </recommendedName>
</protein>
<dbReference type="Proteomes" id="UP000664628">
    <property type="component" value="Unassembled WGS sequence"/>
</dbReference>
<dbReference type="InterPro" id="IPR010982">
    <property type="entry name" value="Lambda_DNA-bd_dom_sf"/>
</dbReference>
<dbReference type="RefSeq" id="WP_207332938.1">
    <property type="nucleotide sequence ID" value="NZ_JAFMYW010000017.1"/>
</dbReference>